<feature type="compositionally biased region" description="Acidic residues" evidence="7">
    <location>
        <begin position="656"/>
        <end position="723"/>
    </location>
</feature>
<dbReference type="SUPFAM" id="SSF90229">
    <property type="entry name" value="CCCH zinc finger"/>
    <property type="match status" value="1"/>
</dbReference>
<dbReference type="Pfam" id="PF15663">
    <property type="entry name" value="zf-CCCH_3"/>
    <property type="match status" value="1"/>
</dbReference>
<dbReference type="PANTHER" id="PTHR15725">
    <property type="entry name" value="ZN-FINGER, C-X8-C-X5-C-X3-H TYPE-CONTAINING"/>
    <property type="match status" value="1"/>
</dbReference>
<evidence type="ECO:0000256" key="3">
    <source>
        <dbReference type="ARBA" id="ARBA00022771"/>
    </source>
</evidence>
<dbReference type="AlphaFoldDB" id="A0AAP0IMP6"/>
<accession>A0AAP0IMP6</accession>
<dbReference type="FunFam" id="4.10.1000.10:FF:000021">
    <property type="entry name" value="Zinc finger CCCH domain-containing protein 17"/>
    <property type="match status" value="1"/>
</dbReference>
<feature type="compositionally biased region" description="Polar residues" evidence="7">
    <location>
        <begin position="475"/>
        <end position="489"/>
    </location>
</feature>
<evidence type="ECO:0000256" key="1">
    <source>
        <dbReference type="ARBA" id="ARBA00022723"/>
    </source>
</evidence>
<keyword evidence="5" id="KW-0238">DNA-binding</keyword>
<dbReference type="Pfam" id="PF00642">
    <property type="entry name" value="zf-CCCH"/>
    <property type="match status" value="1"/>
</dbReference>
<feature type="domain" description="C3H1-type" evidence="8">
    <location>
        <begin position="116"/>
        <end position="143"/>
    </location>
</feature>
<dbReference type="GO" id="GO:0003729">
    <property type="term" value="F:mRNA binding"/>
    <property type="evidence" value="ECO:0007669"/>
    <property type="project" value="TreeGrafter"/>
</dbReference>
<evidence type="ECO:0000256" key="6">
    <source>
        <dbReference type="PROSITE-ProRule" id="PRU00723"/>
    </source>
</evidence>
<dbReference type="InterPro" id="IPR041686">
    <property type="entry name" value="Znf-CCCH_3"/>
</dbReference>
<feature type="zinc finger region" description="C3H1-type" evidence="6">
    <location>
        <begin position="23"/>
        <end position="51"/>
    </location>
</feature>
<protein>
    <recommendedName>
        <fullName evidence="8">C3H1-type domain-containing protein</fullName>
    </recommendedName>
</protein>
<feature type="compositionally biased region" description="Basic and acidic residues" evidence="7">
    <location>
        <begin position="258"/>
        <end position="274"/>
    </location>
</feature>
<evidence type="ECO:0000256" key="4">
    <source>
        <dbReference type="ARBA" id="ARBA00022833"/>
    </source>
</evidence>
<dbReference type="Gene3D" id="4.10.1000.10">
    <property type="entry name" value="Zinc finger, CCCH-type"/>
    <property type="match status" value="2"/>
</dbReference>
<feature type="compositionally biased region" description="Acidic residues" evidence="7">
    <location>
        <begin position="607"/>
        <end position="624"/>
    </location>
</feature>
<feature type="region of interest" description="Disordered" evidence="7">
    <location>
        <begin position="349"/>
        <end position="512"/>
    </location>
</feature>
<organism evidence="9 10">
    <name type="scientific">Stephania cephalantha</name>
    <dbReference type="NCBI Taxonomy" id="152367"/>
    <lineage>
        <taxon>Eukaryota</taxon>
        <taxon>Viridiplantae</taxon>
        <taxon>Streptophyta</taxon>
        <taxon>Embryophyta</taxon>
        <taxon>Tracheophyta</taxon>
        <taxon>Spermatophyta</taxon>
        <taxon>Magnoliopsida</taxon>
        <taxon>Ranunculales</taxon>
        <taxon>Menispermaceae</taxon>
        <taxon>Menispermoideae</taxon>
        <taxon>Cissampelideae</taxon>
        <taxon>Stephania</taxon>
    </lineage>
</organism>
<gene>
    <name evidence="9" type="ORF">Scep_016038</name>
</gene>
<feature type="compositionally biased region" description="Basic and acidic residues" evidence="7">
    <location>
        <begin position="411"/>
        <end position="439"/>
    </location>
</feature>
<comment type="caution">
    <text evidence="9">The sequence shown here is derived from an EMBL/GenBank/DDBJ whole genome shotgun (WGS) entry which is preliminary data.</text>
</comment>
<dbReference type="PANTHER" id="PTHR15725:SF14">
    <property type="entry name" value="ZINC FINGER CCCH DOMAIN-CONTAINING PROTEIN 11A"/>
    <property type="match status" value="1"/>
</dbReference>
<dbReference type="Proteomes" id="UP001419268">
    <property type="component" value="Unassembled WGS sequence"/>
</dbReference>
<feature type="domain" description="C3H1-type" evidence="8">
    <location>
        <begin position="53"/>
        <end position="79"/>
    </location>
</feature>
<evidence type="ECO:0000259" key="8">
    <source>
        <dbReference type="PROSITE" id="PS50103"/>
    </source>
</evidence>
<feature type="compositionally biased region" description="Basic and acidic residues" evidence="7">
    <location>
        <begin position="586"/>
        <end position="595"/>
    </location>
</feature>
<dbReference type="PROSITE" id="PS50103">
    <property type="entry name" value="ZF_C3H1"/>
    <property type="match status" value="3"/>
</dbReference>
<feature type="region of interest" description="Disordered" evidence="7">
    <location>
        <begin position="146"/>
        <end position="168"/>
    </location>
</feature>
<feature type="region of interest" description="Disordered" evidence="7">
    <location>
        <begin position="534"/>
        <end position="733"/>
    </location>
</feature>
<evidence type="ECO:0000256" key="2">
    <source>
        <dbReference type="ARBA" id="ARBA00022737"/>
    </source>
</evidence>
<feature type="region of interest" description="Disordered" evidence="7">
    <location>
        <begin position="229"/>
        <end position="277"/>
    </location>
</feature>
<keyword evidence="2" id="KW-0677">Repeat</keyword>
<keyword evidence="4 6" id="KW-0862">Zinc</keyword>
<name>A0AAP0IMP6_9MAGN</name>
<keyword evidence="1 6" id="KW-0479">Metal-binding</keyword>
<feature type="zinc finger region" description="C3H1-type" evidence="6">
    <location>
        <begin position="116"/>
        <end position="143"/>
    </location>
</feature>
<feature type="domain" description="C3H1-type" evidence="8">
    <location>
        <begin position="23"/>
        <end position="51"/>
    </location>
</feature>
<evidence type="ECO:0000313" key="9">
    <source>
        <dbReference type="EMBL" id="KAK9117945.1"/>
    </source>
</evidence>
<dbReference type="GO" id="GO:0008270">
    <property type="term" value="F:zinc ion binding"/>
    <property type="evidence" value="ECO:0007669"/>
    <property type="project" value="UniProtKB-KW"/>
</dbReference>
<dbReference type="InterPro" id="IPR000571">
    <property type="entry name" value="Znf_CCCH"/>
</dbReference>
<dbReference type="SMART" id="SM00356">
    <property type="entry name" value="ZnF_C3H1"/>
    <property type="match status" value="3"/>
</dbReference>
<dbReference type="EMBL" id="JBBNAG010000007">
    <property type="protein sequence ID" value="KAK9117945.1"/>
    <property type="molecule type" value="Genomic_DNA"/>
</dbReference>
<evidence type="ECO:0000313" key="10">
    <source>
        <dbReference type="Proteomes" id="UP001419268"/>
    </source>
</evidence>
<feature type="zinc finger region" description="C3H1-type" evidence="6">
    <location>
        <begin position="53"/>
        <end position="79"/>
    </location>
</feature>
<feature type="compositionally biased region" description="Basic and acidic residues" evidence="7">
    <location>
        <begin position="373"/>
        <end position="383"/>
    </location>
</feature>
<sequence length="733" mass="82326">MNRDSTQVGTAVAATAAEDEAVKRNTDCVYFLASPLTCKKGSECEYRHSEEARINPRDCWYWTNSGCLNPKCPFRHPPLDALLGGSAATSGKPSLPAQPTVPAQFYAPNAYGYNTGKQATLCYYFQKGHCLKGDRCLFMHGPQPVDGTTPQPPVPPKAQSVAETQNARKDLVEPKRNAQLTKLPQASVVKPVQVVPPAKALAKAEAPVVENGKVTEKVMLVRAPFDDEPPRYKQSNVPSVIGGNPMLRPHRSRQTQPLDERNLRNGKEPDEFLRESSPGFDVLVDNDLQDADYYQNEDKFGRSMGHDERQLNSQNEFEYIPSAVADYNSIPKYDRETLNDPRVYEQYGRVKDQYGREQHRASSERASAGSYLSERRGFARADSPDQFNESDLRHRLSKQRRVGESRSAVSSDRRADAYRRDDRGFRGEDQRYRVHESSRSNRLQGRLSHFGRSSPEDDQNDSYSSREADRRRNWGRTSPGRQITASHQGRLQDRLKRRLEDDTISEGRSLRGSIFVGEDNADFVPPKSLAELRGSKVSSAGDRRQVMSQELAPSRELRNARPGRVGGLQESENSLSFEGPKSLSEILKRKREEKAAAASGNDSAFNIEEEPRPDDEPVNEDNVEAGEVTDVVGISELKESELEQQDAVMLDKGDNQELEEYDQQEGEYDYEDADGAEGEYAEGEEEYAEAEEENAEGEEENAEAEEENVEAEEEYLDDDDGDDFEKRIGIVLS</sequence>
<dbReference type="GO" id="GO:0003677">
    <property type="term" value="F:DNA binding"/>
    <property type="evidence" value="ECO:0007669"/>
    <property type="project" value="UniProtKB-KW"/>
</dbReference>
<evidence type="ECO:0000256" key="5">
    <source>
        <dbReference type="ARBA" id="ARBA00023125"/>
    </source>
</evidence>
<evidence type="ECO:0000256" key="7">
    <source>
        <dbReference type="SAM" id="MobiDB-lite"/>
    </source>
</evidence>
<feature type="compositionally biased region" description="Basic and acidic residues" evidence="7">
    <location>
        <begin position="490"/>
        <end position="501"/>
    </location>
</feature>
<feature type="compositionally biased region" description="Basic and acidic residues" evidence="7">
    <location>
        <begin position="349"/>
        <end position="363"/>
    </location>
</feature>
<keyword evidence="10" id="KW-1185">Reference proteome</keyword>
<keyword evidence="3 6" id="KW-0863">Zinc-finger</keyword>
<feature type="compositionally biased region" description="Basic and acidic residues" evidence="7">
    <location>
        <begin position="724"/>
        <end position="733"/>
    </location>
</feature>
<dbReference type="InterPro" id="IPR036855">
    <property type="entry name" value="Znf_CCCH_sf"/>
</dbReference>
<proteinExistence type="predicted"/>
<reference evidence="9 10" key="1">
    <citation type="submission" date="2024-01" db="EMBL/GenBank/DDBJ databases">
        <title>Genome assemblies of Stephania.</title>
        <authorList>
            <person name="Yang L."/>
        </authorList>
    </citation>
    <scope>NUCLEOTIDE SEQUENCE [LARGE SCALE GENOMIC DNA]</scope>
    <source>
        <strain evidence="9">JXDWG</strain>
        <tissue evidence="9">Leaf</tissue>
    </source>
</reference>